<dbReference type="AlphaFoldDB" id="A0A6B3LE99"/>
<dbReference type="Pfam" id="PF10109">
    <property type="entry name" value="Phage_TAC_7"/>
    <property type="match status" value="1"/>
</dbReference>
<comment type="caution">
    <text evidence="1">The sequence shown here is derived from an EMBL/GenBank/DDBJ whole genome shotgun (WGS) entry which is preliminary data.</text>
</comment>
<proteinExistence type="predicted"/>
<dbReference type="RefSeq" id="WP_142740835.1">
    <property type="nucleotide sequence ID" value="NZ_JAAGVX010000003.1"/>
</dbReference>
<protein>
    <submittedName>
        <fullName evidence="1">Phage tail assembly protein</fullName>
    </submittedName>
</protein>
<name>A0A6B3LE99_VIBCL</name>
<reference evidence="1" key="1">
    <citation type="submission" date="2020-02" db="EMBL/GenBank/DDBJ databases">
        <title>Genome Announcements.</title>
        <authorList>
            <person name="Abdulabbas H.T."/>
            <person name="Bunyan I.A."/>
            <person name="Abdul-Lateef L.A."/>
        </authorList>
    </citation>
    <scope>NUCLEOTIDE SEQUENCE</scope>
    <source>
        <strain evidence="1">NAG1</strain>
    </source>
</reference>
<organism evidence="1">
    <name type="scientific">Vibrio cholerae</name>
    <dbReference type="NCBI Taxonomy" id="666"/>
    <lineage>
        <taxon>Bacteria</taxon>
        <taxon>Pseudomonadati</taxon>
        <taxon>Pseudomonadota</taxon>
        <taxon>Gammaproteobacteria</taxon>
        <taxon>Vibrionales</taxon>
        <taxon>Vibrionaceae</taxon>
        <taxon>Vibrio</taxon>
    </lineage>
</organism>
<sequence>MTQAQGLPVLTKTIQLTVPAFHEGKEYTELTIRRPKVRDRLIADKQCQEEPDKEVRLFALLCGVADEVIQDLDMDDYEEVQKAVLGFRKKTSEELKPKEE</sequence>
<dbReference type="EMBL" id="JAAGVX010000003">
    <property type="protein sequence ID" value="NEM93425.1"/>
    <property type="molecule type" value="Genomic_DNA"/>
</dbReference>
<accession>A0A6B3LE99</accession>
<dbReference type="InterPro" id="IPR019289">
    <property type="entry name" value="Phage_tail_E/E"/>
</dbReference>
<gene>
    <name evidence="1" type="ORF">G3T61_04385</name>
</gene>
<evidence type="ECO:0000313" key="1">
    <source>
        <dbReference type="EMBL" id="NEM93425.1"/>
    </source>
</evidence>